<keyword evidence="10 13" id="KW-0472">Membrane</keyword>
<protein>
    <recommendedName>
        <fullName evidence="16">Cytochrome P450</fullName>
    </recommendedName>
</protein>
<comment type="cofactor">
    <cofactor evidence="11">
        <name>heme</name>
        <dbReference type="ChEBI" id="CHEBI:30413"/>
    </cofactor>
</comment>
<evidence type="ECO:0000256" key="12">
    <source>
        <dbReference type="RuleBase" id="RU000461"/>
    </source>
</evidence>
<dbReference type="Pfam" id="PF00067">
    <property type="entry name" value="p450"/>
    <property type="match status" value="1"/>
</dbReference>
<comment type="similarity">
    <text evidence="2 12">Belongs to the cytochrome P450 family.</text>
</comment>
<dbReference type="InterPro" id="IPR036396">
    <property type="entry name" value="Cyt_P450_sf"/>
</dbReference>
<dbReference type="InterPro" id="IPR001128">
    <property type="entry name" value="Cyt_P450"/>
</dbReference>
<dbReference type="InterPro" id="IPR002401">
    <property type="entry name" value="Cyt_P450_E_grp-I"/>
</dbReference>
<feature type="binding site" description="axial binding residue" evidence="11">
    <location>
        <position position="527"/>
    </location>
    <ligand>
        <name>heme</name>
        <dbReference type="ChEBI" id="CHEBI:30413"/>
    </ligand>
    <ligandPart>
        <name>Fe</name>
        <dbReference type="ChEBI" id="CHEBI:18248"/>
    </ligandPart>
</feature>
<dbReference type="STRING" id="4558.A0A1B6Q4U0"/>
<evidence type="ECO:0000256" key="8">
    <source>
        <dbReference type="ARBA" id="ARBA00023004"/>
    </source>
</evidence>
<gene>
    <name evidence="14" type="ORF">SORBI_3003G227700</name>
</gene>
<evidence type="ECO:0000256" key="3">
    <source>
        <dbReference type="ARBA" id="ARBA00022617"/>
    </source>
</evidence>
<evidence type="ECO:0000256" key="9">
    <source>
        <dbReference type="ARBA" id="ARBA00023033"/>
    </source>
</evidence>
<reference evidence="14 15" key="1">
    <citation type="journal article" date="2009" name="Nature">
        <title>The Sorghum bicolor genome and the diversification of grasses.</title>
        <authorList>
            <person name="Paterson A.H."/>
            <person name="Bowers J.E."/>
            <person name="Bruggmann R."/>
            <person name="Dubchak I."/>
            <person name="Grimwood J."/>
            <person name="Gundlach H."/>
            <person name="Haberer G."/>
            <person name="Hellsten U."/>
            <person name="Mitros T."/>
            <person name="Poliakov A."/>
            <person name="Schmutz J."/>
            <person name="Spannagl M."/>
            <person name="Tang H."/>
            <person name="Wang X."/>
            <person name="Wicker T."/>
            <person name="Bharti A.K."/>
            <person name="Chapman J."/>
            <person name="Feltus F.A."/>
            <person name="Gowik U."/>
            <person name="Grigoriev I.V."/>
            <person name="Lyons E."/>
            <person name="Maher C.A."/>
            <person name="Martis M."/>
            <person name="Narechania A."/>
            <person name="Otillar R.P."/>
            <person name="Penning B.W."/>
            <person name="Salamov A.A."/>
            <person name="Wang Y."/>
            <person name="Zhang L."/>
            <person name="Carpita N.C."/>
            <person name="Freeling M."/>
            <person name="Gingle A.R."/>
            <person name="Hash C.T."/>
            <person name="Keller B."/>
            <person name="Klein P."/>
            <person name="Kresovich S."/>
            <person name="McCann M.C."/>
            <person name="Ming R."/>
            <person name="Peterson D.G."/>
            <person name="Mehboob-ur-Rahman"/>
            <person name="Ware D."/>
            <person name="Westhoff P."/>
            <person name="Mayer K.F."/>
            <person name="Messing J."/>
            <person name="Rokhsar D.S."/>
        </authorList>
    </citation>
    <scope>NUCLEOTIDE SEQUENCE [LARGE SCALE GENOMIC DNA]</scope>
    <source>
        <strain evidence="15">cv. BTx623</strain>
    </source>
</reference>
<evidence type="ECO:0000256" key="10">
    <source>
        <dbReference type="ARBA" id="ARBA00023136"/>
    </source>
</evidence>
<reference evidence="15" key="2">
    <citation type="journal article" date="2018" name="Plant J.">
        <title>The Sorghum bicolor reference genome: improved assembly, gene annotations, a transcriptome atlas, and signatures of genome organization.</title>
        <authorList>
            <person name="McCormick R.F."/>
            <person name="Truong S.K."/>
            <person name="Sreedasyam A."/>
            <person name="Jenkins J."/>
            <person name="Shu S."/>
            <person name="Sims D."/>
            <person name="Kennedy M."/>
            <person name="Amirebrahimi M."/>
            <person name="Weers B.D."/>
            <person name="McKinley B."/>
            <person name="Mattison A."/>
            <person name="Morishige D.T."/>
            <person name="Grimwood J."/>
            <person name="Schmutz J."/>
            <person name="Mullet J.E."/>
        </authorList>
    </citation>
    <scope>NUCLEOTIDE SEQUENCE [LARGE SCALE GENOMIC DNA]</scope>
    <source>
        <strain evidence="15">cv. BTx623</strain>
    </source>
</reference>
<dbReference type="GO" id="GO:0005506">
    <property type="term" value="F:iron ion binding"/>
    <property type="evidence" value="ECO:0007669"/>
    <property type="project" value="InterPro"/>
</dbReference>
<dbReference type="Gene3D" id="1.10.630.10">
    <property type="entry name" value="Cytochrome P450"/>
    <property type="match status" value="1"/>
</dbReference>
<dbReference type="GO" id="GO:0016705">
    <property type="term" value="F:oxidoreductase activity, acting on paired donors, with incorporation or reduction of molecular oxygen"/>
    <property type="evidence" value="ECO:0007669"/>
    <property type="project" value="InterPro"/>
</dbReference>
<keyword evidence="6 13" id="KW-1133">Transmembrane helix</keyword>
<dbReference type="EMBL" id="CM000762">
    <property type="protein sequence ID" value="KXG32930.1"/>
    <property type="molecule type" value="Genomic_DNA"/>
</dbReference>
<dbReference type="GO" id="GO:0016131">
    <property type="term" value="P:brassinosteroid metabolic process"/>
    <property type="evidence" value="ECO:0007669"/>
    <property type="project" value="UniProtKB-ARBA"/>
</dbReference>
<dbReference type="InterPro" id="IPR017972">
    <property type="entry name" value="Cyt_P450_CS"/>
</dbReference>
<evidence type="ECO:0000256" key="4">
    <source>
        <dbReference type="ARBA" id="ARBA00022692"/>
    </source>
</evidence>
<evidence type="ECO:0000256" key="5">
    <source>
        <dbReference type="ARBA" id="ARBA00022723"/>
    </source>
</evidence>
<dbReference type="GO" id="GO:0016020">
    <property type="term" value="C:membrane"/>
    <property type="evidence" value="ECO:0007669"/>
    <property type="project" value="UniProtKB-SubCell"/>
</dbReference>
<evidence type="ECO:0000256" key="11">
    <source>
        <dbReference type="PIRSR" id="PIRSR602401-1"/>
    </source>
</evidence>
<dbReference type="GO" id="GO:0010268">
    <property type="term" value="P:brassinosteroid homeostasis"/>
    <property type="evidence" value="ECO:0007669"/>
    <property type="project" value="UniProtKB-ARBA"/>
</dbReference>
<dbReference type="GO" id="GO:0020037">
    <property type="term" value="F:heme binding"/>
    <property type="evidence" value="ECO:0007669"/>
    <property type="project" value="InterPro"/>
</dbReference>
<dbReference type="SUPFAM" id="SSF48264">
    <property type="entry name" value="Cytochrome P450"/>
    <property type="match status" value="1"/>
</dbReference>
<sequence>MNVQTNSRKQQSITGDLKLSISLCYYICFCFPSHSRHGTNRANGKAMVGGVALLREASPSPWSVLAGVAAALVLWWAAQVLEYAWWAPRRMERALRAQGLRGTRYRFLWGDLKEESRLTAAALARPVRTDRPHDVFPRVSPLLHRVVQEHGKLSFTWFGTTPRITITDPQLAREVMSNKDGCFLKTKITTRVTKLLFGGVAILDAEKWAKHRRILNPAFHTEKLKGMLPAFTAACSDLICRWENLVADSVGSKELDIWSEFQSLSGDVISRAVFGVSYQEGRRIFRLQAEQVVRVTNAFKTNHIPGFSLLPTENNRRMKAIDRETKTILRGIIEKRHEAMKNGEPTTTRDDLLGMLLESNMNYTDSDGKSSRGITLEEVIEECKLFYFAGTETTAVLLTWTIVVLSMHPEWQDQARDEVLEVFGQNNPDLSGVSRLKVVTMVLYEVLRLYPPALFINRRTYKQTELGGVMYPPDVMVMVPIMFIHRDPDLWGDDAGEFNPRRFADGVSKACSDPGAFIPFSWGPRICIGQNFALLEAKLAISMILQRFAFELSPAYVHAPYNVLTLHPQHGVLVRLRQL</sequence>
<evidence type="ECO:0000313" key="14">
    <source>
        <dbReference type="EMBL" id="KXG32930.1"/>
    </source>
</evidence>
<dbReference type="PROSITE" id="PS00086">
    <property type="entry name" value="CYTOCHROME_P450"/>
    <property type="match status" value="1"/>
</dbReference>
<evidence type="ECO:0000256" key="1">
    <source>
        <dbReference type="ARBA" id="ARBA00004167"/>
    </source>
</evidence>
<comment type="subcellular location">
    <subcellularLocation>
        <location evidence="1">Membrane</location>
        <topology evidence="1">Single-pass membrane protein</topology>
    </subcellularLocation>
</comment>
<dbReference type="PRINTS" id="PR00385">
    <property type="entry name" value="P450"/>
</dbReference>
<dbReference type="PRINTS" id="PR00463">
    <property type="entry name" value="EP450I"/>
</dbReference>
<evidence type="ECO:0000256" key="13">
    <source>
        <dbReference type="SAM" id="Phobius"/>
    </source>
</evidence>
<dbReference type="OMA" id="VMFARYL"/>
<dbReference type="GO" id="GO:0004497">
    <property type="term" value="F:monooxygenase activity"/>
    <property type="evidence" value="ECO:0000318"/>
    <property type="project" value="GO_Central"/>
</dbReference>
<name>A0A1B6Q4U0_SORBI</name>
<keyword evidence="3 11" id="KW-0349">Heme</keyword>
<dbReference type="FunFam" id="1.10.630.10:FF:000029">
    <property type="entry name" value="Cytochrome P450 734A1"/>
    <property type="match status" value="1"/>
</dbReference>
<dbReference type="PANTHER" id="PTHR24282">
    <property type="entry name" value="CYTOCHROME P450 FAMILY MEMBER"/>
    <property type="match status" value="1"/>
</dbReference>
<evidence type="ECO:0000256" key="6">
    <source>
        <dbReference type="ARBA" id="ARBA00022989"/>
    </source>
</evidence>
<keyword evidence="15" id="KW-1185">Reference proteome</keyword>
<dbReference type="eggNOG" id="KOG0157">
    <property type="taxonomic scope" value="Eukaryota"/>
</dbReference>
<dbReference type="AlphaFoldDB" id="A0A1B6Q4U0"/>
<evidence type="ECO:0000313" key="15">
    <source>
        <dbReference type="Proteomes" id="UP000000768"/>
    </source>
</evidence>
<keyword evidence="8 11" id="KW-0408">Iron</keyword>
<dbReference type="OrthoDB" id="1470350at2759"/>
<keyword evidence="5 11" id="KW-0479">Metal-binding</keyword>
<evidence type="ECO:0008006" key="16">
    <source>
        <dbReference type="Google" id="ProtNLM"/>
    </source>
</evidence>
<proteinExistence type="inferred from homology"/>
<dbReference type="InParanoid" id="A0A1B6Q4U0"/>
<organism evidence="14 15">
    <name type="scientific">Sorghum bicolor</name>
    <name type="common">Sorghum</name>
    <name type="synonym">Sorghum vulgare</name>
    <dbReference type="NCBI Taxonomy" id="4558"/>
    <lineage>
        <taxon>Eukaryota</taxon>
        <taxon>Viridiplantae</taxon>
        <taxon>Streptophyta</taxon>
        <taxon>Embryophyta</taxon>
        <taxon>Tracheophyta</taxon>
        <taxon>Spermatophyta</taxon>
        <taxon>Magnoliopsida</taxon>
        <taxon>Liliopsida</taxon>
        <taxon>Poales</taxon>
        <taxon>Poaceae</taxon>
        <taxon>PACMAD clade</taxon>
        <taxon>Panicoideae</taxon>
        <taxon>Andropogonodae</taxon>
        <taxon>Andropogoneae</taxon>
        <taxon>Sorghinae</taxon>
        <taxon>Sorghum</taxon>
    </lineage>
</organism>
<keyword evidence="9 12" id="KW-0503">Monooxygenase</keyword>
<keyword evidence="7 12" id="KW-0560">Oxidoreductase</keyword>
<dbReference type="Gramene" id="KXG32930">
    <property type="protein sequence ID" value="KXG32930"/>
    <property type="gene ID" value="SORBI_3003G227700"/>
</dbReference>
<dbReference type="InterPro" id="IPR050665">
    <property type="entry name" value="Cytochrome_P450_Monooxygen"/>
</dbReference>
<evidence type="ECO:0000256" key="7">
    <source>
        <dbReference type="ARBA" id="ARBA00023002"/>
    </source>
</evidence>
<feature type="transmembrane region" description="Helical" evidence="13">
    <location>
        <begin position="62"/>
        <end position="86"/>
    </location>
</feature>
<dbReference type="Proteomes" id="UP000000768">
    <property type="component" value="Chromosome 3"/>
</dbReference>
<evidence type="ECO:0000256" key="2">
    <source>
        <dbReference type="ARBA" id="ARBA00010617"/>
    </source>
</evidence>
<dbReference type="PANTHER" id="PTHR24282:SF146">
    <property type="entry name" value="CYTOCHROME P450"/>
    <property type="match status" value="1"/>
</dbReference>
<accession>A0A1B6Q4U0</accession>
<keyword evidence="4 13" id="KW-0812">Transmembrane</keyword>